<feature type="transmembrane region" description="Helical" evidence="7">
    <location>
        <begin position="285"/>
        <end position="310"/>
    </location>
</feature>
<dbReference type="GO" id="GO:0005886">
    <property type="term" value="C:plasma membrane"/>
    <property type="evidence" value="ECO:0007669"/>
    <property type="project" value="UniProtKB-SubCell"/>
</dbReference>
<sequence length="413" mass="44616">MQIKHLFKTSYMGLRTNMVRSLLTILGIVIGISAIILIFSLGKGAENLIMGELSGMGTDTIVIRPGQQPKGLSDITDALFLDSLTTEDVEALKRKSNVPYLAEIAPAVMVPGTASYRGETFKATNFGWSAELMVKMFGAELESGVLFDDIDIKNKASVAVIGSKVKEELFGNEENVIGKNIKIKGRNFRVIGVMSSRGQVSSFNVDEIIVIPYSTAQVYLLGINHYHEIILKATSAEFVNQTVQDIKDTLRERHDITDITKDDFFVVTPEGMLDQISTILDALTLFLSAVVGISLVVGGVGVMNIMLVSVTERTKEIGLRKAIGATNKDVMVQFLFEAIILTITGGIVGVLLGAGLATLITFGLNLAGYTWSFSFPLGAAILGLVFSIAIGLIFGIYPARKASQKSPIEALKR</sequence>
<evidence type="ECO:0000313" key="11">
    <source>
        <dbReference type="Proteomes" id="UP000179003"/>
    </source>
</evidence>
<dbReference type="Pfam" id="PF02687">
    <property type="entry name" value="FtsX"/>
    <property type="match status" value="1"/>
</dbReference>
<reference evidence="10 11" key="1">
    <citation type="journal article" date="2016" name="Nat. Commun.">
        <title>Thousands of microbial genomes shed light on interconnected biogeochemical processes in an aquifer system.</title>
        <authorList>
            <person name="Anantharaman K."/>
            <person name="Brown C.T."/>
            <person name="Hug L.A."/>
            <person name="Sharon I."/>
            <person name="Castelle C.J."/>
            <person name="Probst A.J."/>
            <person name="Thomas B.C."/>
            <person name="Singh A."/>
            <person name="Wilkins M.J."/>
            <person name="Karaoz U."/>
            <person name="Brodie E.L."/>
            <person name="Williams K.H."/>
            <person name="Hubbard S.S."/>
            <person name="Banfield J.F."/>
        </authorList>
    </citation>
    <scope>NUCLEOTIDE SEQUENCE [LARGE SCALE GENOMIC DNA]</scope>
</reference>
<dbReference type="PANTHER" id="PTHR30572:SF4">
    <property type="entry name" value="ABC TRANSPORTER PERMEASE YTRF"/>
    <property type="match status" value="1"/>
</dbReference>
<organism evidence="10 11">
    <name type="scientific">Candidatus Campbellbacteria bacterium RIFOXYC2_FULL_35_25</name>
    <dbReference type="NCBI Taxonomy" id="1797582"/>
    <lineage>
        <taxon>Bacteria</taxon>
        <taxon>Candidatus Campbelliibacteriota</taxon>
    </lineage>
</organism>
<comment type="caution">
    <text evidence="10">The sequence shown here is derived from an EMBL/GenBank/DDBJ whole genome shotgun (WGS) entry which is preliminary data.</text>
</comment>
<evidence type="ECO:0000259" key="8">
    <source>
        <dbReference type="Pfam" id="PF02687"/>
    </source>
</evidence>
<evidence type="ECO:0000256" key="4">
    <source>
        <dbReference type="ARBA" id="ARBA00022989"/>
    </source>
</evidence>
<keyword evidence="4 7" id="KW-1133">Transmembrane helix</keyword>
<keyword evidence="2" id="KW-1003">Cell membrane</keyword>
<dbReference type="InterPro" id="IPR050250">
    <property type="entry name" value="Macrolide_Exporter_MacB"/>
</dbReference>
<feature type="domain" description="MacB-like periplasmic core" evidence="9">
    <location>
        <begin position="21"/>
        <end position="248"/>
    </location>
</feature>
<evidence type="ECO:0000256" key="1">
    <source>
        <dbReference type="ARBA" id="ARBA00004651"/>
    </source>
</evidence>
<dbReference type="AlphaFoldDB" id="A0A1F5EJX3"/>
<protein>
    <recommendedName>
        <fullName evidence="12">Multidrug ABC transporter substrate-binding protein</fullName>
    </recommendedName>
</protein>
<accession>A0A1F5EJX3</accession>
<evidence type="ECO:0000256" key="7">
    <source>
        <dbReference type="SAM" id="Phobius"/>
    </source>
</evidence>
<dbReference type="STRING" id="1797582.A2442_03915"/>
<evidence type="ECO:0008006" key="12">
    <source>
        <dbReference type="Google" id="ProtNLM"/>
    </source>
</evidence>
<evidence type="ECO:0000259" key="9">
    <source>
        <dbReference type="Pfam" id="PF12704"/>
    </source>
</evidence>
<feature type="transmembrane region" description="Helical" evidence="7">
    <location>
        <begin position="21"/>
        <end position="42"/>
    </location>
</feature>
<dbReference type="InterPro" id="IPR003838">
    <property type="entry name" value="ABC3_permease_C"/>
</dbReference>
<comment type="subcellular location">
    <subcellularLocation>
        <location evidence="1">Cell membrane</location>
        <topology evidence="1">Multi-pass membrane protein</topology>
    </subcellularLocation>
</comment>
<evidence type="ECO:0000256" key="3">
    <source>
        <dbReference type="ARBA" id="ARBA00022692"/>
    </source>
</evidence>
<gene>
    <name evidence="10" type="ORF">A2442_03915</name>
</gene>
<evidence type="ECO:0000256" key="5">
    <source>
        <dbReference type="ARBA" id="ARBA00023136"/>
    </source>
</evidence>
<evidence type="ECO:0000256" key="2">
    <source>
        <dbReference type="ARBA" id="ARBA00022475"/>
    </source>
</evidence>
<keyword evidence="3 7" id="KW-0812">Transmembrane</keyword>
<dbReference type="GO" id="GO:0022857">
    <property type="term" value="F:transmembrane transporter activity"/>
    <property type="evidence" value="ECO:0007669"/>
    <property type="project" value="TreeGrafter"/>
</dbReference>
<dbReference type="Proteomes" id="UP000179003">
    <property type="component" value="Unassembled WGS sequence"/>
</dbReference>
<dbReference type="PANTHER" id="PTHR30572">
    <property type="entry name" value="MEMBRANE COMPONENT OF TRANSPORTER-RELATED"/>
    <property type="match status" value="1"/>
</dbReference>
<proteinExistence type="inferred from homology"/>
<name>A0A1F5EJX3_9BACT</name>
<feature type="domain" description="ABC3 transporter permease C-terminal" evidence="8">
    <location>
        <begin position="290"/>
        <end position="407"/>
    </location>
</feature>
<evidence type="ECO:0000256" key="6">
    <source>
        <dbReference type="ARBA" id="ARBA00038076"/>
    </source>
</evidence>
<dbReference type="EMBL" id="MFAE01000002">
    <property type="protein sequence ID" value="OGD67691.1"/>
    <property type="molecule type" value="Genomic_DNA"/>
</dbReference>
<feature type="transmembrane region" description="Helical" evidence="7">
    <location>
        <begin position="330"/>
        <end position="363"/>
    </location>
</feature>
<dbReference type="InterPro" id="IPR025857">
    <property type="entry name" value="MacB_PCD"/>
</dbReference>
<comment type="similarity">
    <text evidence="6">Belongs to the ABC-4 integral membrane protein family.</text>
</comment>
<keyword evidence="5 7" id="KW-0472">Membrane</keyword>
<feature type="transmembrane region" description="Helical" evidence="7">
    <location>
        <begin position="375"/>
        <end position="397"/>
    </location>
</feature>
<evidence type="ECO:0000313" key="10">
    <source>
        <dbReference type="EMBL" id="OGD67691.1"/>
    </source>
</evidence>
<dbReference type="Pfam" id="PF12704">
    <property type="entry name" value="MacB_PCD"/>
    <property type="match status" value="1"/>
</dbReference>